<comment type="caution">
    <text evidence="2">The sequence shown here is derived from an EMBL/GenBank/DDBJ whole genome shotgun (WGS) entry which is preliminary data.</text>
</comment>
<keyword evidence="1" id="KW-0472">Membrane</keyword>
<gene>
    <name evidence="2" type="ORF">LX64_01044</name>
</gene>
<sequence>MLNWQKNILPHVYAILIFVGVSFLICSPVLEGLELKQSDNIEWRAGSQEAREYKEKTGINPLWTNSMFGGMPTYQLFMDGTNYVYWVHLGLSLGLPKPVNILFLAMLGFYFLLAVMRFRHWINIAGAISFGLSTASIILIATGHDSKVICLVYVAPVIAGLILTYRGKYLIGGVVTCLMLALLITNNHYQILYYTLLMAGALGVSELVLAYKRKTFKNFFIATAILIVAAVAAVLPSTVNLWTTSEYAKYTMRGGQSELTLNQDAANAANPGAPAAAPKSKGLDRDYAFAWSQDFMETFTFLIPNLYGGSNHENIGENSKTAKTLSEIGVQPQQVNSIVSQFPLYWGPLPFTEGPVYIGAAIIFLFVLSLFVIKSPHKWWMITMIIIGVLMAMGKHFPLLNNFLFDYLPMYNKFRAPTQSLMIPQILMPVMACWALNEVVTEKIATPVITKQLKMALYISGGLCLAFILASYMGFFSYLAENDGMKQSYEQNFGANPDVFRRAMSALADDRASALRSDAFRSLFIILVAAGLIWAFIKKQIKNANVLVGLIALVVLIDLFIVDKRYLNSKNFVTPSEYASIFHPRPVDEAIMRDTDPYYRVLDVSNSPFQDALPSYYHKSIGGYHAAKLSIYQDLIEHQLSKNNMQTLNMLNTKYIIVPGQQGLSYQQNPDALGNAWFVNKVNIVPNANAEMTTLNTMNPKDTAVIDQRMAASLNGYTYGKDSSSQIKLTSYGLNELKYTSSNTQNGFAVFSDIYYPAGWKLLIDGQEAEILRVNYALRGAKIPAGKHELVMKFEPRSYMLGNKISQYSSLLILLLLVVGLVLEALKSKKASLANN</sequence>
<feature type="transmembrane region" description="Helical" evidence="1">
    <location>
        <begin position="379"/>
        <end position="397"/>
    </location>
</feature>
<keyword evidence="1" id="KW-1133">Transmembrane helix</keyword>
<feature type="transmembrane region" description="Helical" evidence="1">
    <location>
        <begin position="457"/>
        <end position="480"/>
    </location>
</feature>
<feature type="transmembrane region" description="Helical" evidence="1">
    <location>
        <begin position="519"/>
        <end position="537"/>
    </location>
</feature>
<evidence type="ECO:0000313" key="2">
    <source>
        <dbReference type="EMBL" id="RAJ08393.1"/>
    </source>
</evidence>
<feature type="transmembrane region" description="Helical" evidence="1">
    <location>
        <begin position="169"/>
        <end position="185"/>
    </location>
</feature>
<accession>A0A327QY90</accession>
<feature type="transmembrane region" description="Helical" evidence="1">
    <location>
        <begin position="808"/>
        <end position="826"/>
    </location>
</feature>
<organism evidence="2 3">
    <name type="scientific">Chitinophaga skermanii</name>
    <dbReference type="NCBI Taxonomy" id="331697"/>
    <lineage>
        <taxon>Bacteria</taxon>
        <taxon>Pseudomonadati</taxon>
        <taxon>Bacteroidota</taxon>
        <taxon>Chitinophagia</taxon>
        <taxon>Chitinophagales</taxon>
        <taxon>Chitinophagaceae</taxon>
        <taxon>Chitinophaga</taxon>
    </lineage>
</organism>
<evidence type="ECO:0000256" key="1">
    <source>
        <dbReference type="SAM" id="Phobius"/>
    </source>
</evidence>
<protein>
    <submittedName>
        <fullName evidence="2">Membrane protein YfhO</fullName>
    </submittedName>
</protein>
<keyword evidence="1" id="KW-0812">Transmembrane</keyword>
<feature type="transmembrane region" description="Helical" evidence="1">
    <location>
        <begin position="354"/>
        <end position="372"/>
    </location>
</feature>
<feature type="transmembrane region" description="Helical" evidence="1">
    <location>
        <begin position="121"/>
        <end position="140"/>
    </location>
</feature>
<feature type="transmembrane region" description="Helical" evidence="1">
    <location>
        <begin position="544"/>
        <end position="562"/>
    </location>
</feature>
<dbReference type="InterPro" id="IPR018580">
    <property type="entry name" value="Uncharacterised_YfhO"/>
</dbReference>
<keyword evidence="3" id="KW-1185">Reference proteome</keyword>
<feature type="transmembrane region" description="Helical" evidence="1">
    <location>
        <begin position="191"/>
        <end position="211"/>
    </location>
</feature>
<dbReference type="EMBL" id="QLLL01000002">
    <property type="protein sequence ID" value="RAJ08393.1"/>
    <property type="molecule type" value="Genomic_DNA"/>
</dbReference>
<feature type="transmembrane region" description="Helical" evidence="1">
    <location>
        <begin position="12"/>
        <end position="30"/>
    </location>
</feature>
<feature type="transmembrane region" description="Helical" evidence="1">
    <location>
        <begin position="99"/>
        <end position="116"/>
    </location>
</feature>
<evidence type="ECO:0000313" key="3">
    <source>
        <dbReference type="Proteomes" id="UP000249547"/>
    </source>
</evidence>
<proteinExistence type="predicted"/>
<dbReference type="AlphaFoldDB" id="A0A327QY90"/>
<reference evidence="2 3" key="1">
    <citation type="submission" date="2018-06" db="EMBL/GenBank/DDBJ databases">
        <title>Genomic Encyclopedia of Archaeal and Bacterial Type Strains, Phase II (KMG-II): from individual species to whole genera.</title>
        <authorList>
            <person name="Goeker M."/>
        </authorList>
    </citation>
    <scope>NUCLEOTIDE SEQUENCE [LARGE SCALE GENOMIC DNA]</scope>
    <source>
        <strain evidence="2 3">DSM 23857</strain>
    </source>
</reference>
<name>A0A327QY90_9BACT</name>
<dbReference type="PANTHER" id="PTHR38454">
    <property type="entry name" value="INTEGRAL MEMBRANE PROTEIN-RELATED"/>
    <property type="match status" value="1"/>
</dbReference>
<dbReference type="Pfam" id="PF09586">
    <property type="entry name" value="YfhO"/>
    <property type="match status" value="1"/>
</dbReference>
<dbReference type="RefSeq" id="WP_111596549.1">
    <property type="nucleotide sequence ID" value="NZ_QLLL01000002.1"/>
</dbReference>
<dbReference type="Proteomes" id="UP000249547">
    <property type="component" value="Unassembled WGS sequence"/>
</dbReference>
<dbReference type="OrthoDB" id="9772884at2"/>
<dbReference type="PANTHER" id="PTHR38454:SF1">
    <property type="entry name" value="INTEGRAL MEMBRANE PROTEIN"/>
    <property type="match status" value="1"/>
</dbReference>
<feature type="transmembrane region" description="Helical" evidence="1">
    <location>
        <begin position="218"/>
        <end position="242"/>
    </location>
</feature>